<evidence type="ECO:0000256" key="1">
    <source>
        <dbReference type="PIRSR" id="PIRSR613078-1"/>
    </source>
</evidence>
<gene>
    <name evidence="3" type="ORF">DCF17_12435</name>
</gene>
<dbReference type="Pfam" id="PF00300">
    <property type="entry name" value="His_Phos_1"/>
    <property type="match status" value="2"/>
</dbReference>
<feature type="binding site" evidence="2">
    <location>
        <position position="289"/>
    </location>
    <ligand>
        <name>substrate</name>
    </ligand>
</feature>
<reference evidence="4" key="1">
    <citation type="submission" date="2018-04" db="EMBL/GenBank/DDBJ databases">
        <authorList>
            <person name="Cornet L."/>
        </authorList>
    </citation>
    <scope>NUCLEOTIDE SEQUENCE [LARGE SCALE GENOMIC DNA]</scope>
</reference>
<evidence type="ECO:0000313" key="4">
    <source>
        <dbReference type="Proteomes" id="UP000249081"/>
    </source>
</evidence>
<dbReference type="InterPro" id="IPR001345">
    <property type="entry name" value="PG/BPGM_mutase_AS"/>
</dbReference>
<dbReference type="InterPro" id="IPR013078">
    <property type="entry name" value="His_Pase_superF_clade-1"/>
</dbReference>
<evidence type="ECO:0000256" key="2">
    <source>
        <dbReference type="PIRSR" id="PIRSR613078-2"/>
    </source>
</evidence>
<feature type="active site" description="Proton donor/acceptor" evidence="1">
    <location>
        <position position="314"/>
    </location>
</feature>
<comment type="caution">
    <text evidence="3">The sequence shown here is derived from an EMBL/GenBank/DDBJ whole genome shotgun (WGS) entry which is preliminary data.</text>
</comment>
<dbReference type="GO" id="GO:0016791">
    <property type="term" value="F:phosphatase activity"/>
    <property type="evidence" value="ECO:0007669"/>
    <property type="project" value="TreeGrafter"/>
</dbReference>
<dbReference type="EMBL" id="QBMN01000079">
    <property type="protein sequence ID" value="PZO40175.1"/>
    <property type="molecule type" value="Genomic_DNA"/>
</dbReference>
<dbReference type="SMART" id="SM00855">
    <property type="entry name" value="PGAM"/>
    <property type="match status" value="2"/>
</dbReference>
<dbReference type="PANTHER" id="PTHR48100:SF10">
    <property type="entry name" value="2-CARBOXY-D-ARABINITOL-1-PHOSPHATASE-RELATED"/>
    <property type="match status" value="1"/>
</dbReference>
<dbReference type="InterPro" id="IPR029033">
    <property type="entry name" value="His_PPase_superfam"/>
</dbReference>
<feature type="binding site" evidence="2">
    <location>
        <begin position="239"/>
        <end position="246"/>
    </location>
    <ligand>
        <name>substrate</name>
    </ligand>
</feature>
<feature type="active site" description="Tele-phosphohistidine intermediate" evidence="1">
    <location>
        <position position="240"/>
    </location>
</feature>
<organism evidence="3 4">
    <name type="scientific">Shackletoniella antarctica</name>
    <dbReference type="NCBI Taxonomy" id="268115"/>
    <lineage>
        <taxon>Bacteria</taxon>
        <taxon>Bacillati</taxon>
        <taxon>Cyanobacteriota</taxon>
        <taxon>Cyanophyceae</taxon>
        <taxon>Oculatellales</taxon>
        <taxon>Oculatellaceae</taxon>
        <taxon>Shackletoniella</taxon>
    </lineage>
</organism>
<reference evidence="3 4" key="2">
    <citation type="submission" date="2018-06" db="EMBL/GenBank/DDBJ databases">
        <title>Metagenomic assembly of (sub)arctic Cyanobacteria and their associated microbiome from non-axenic cultures.</title>
        <authorList>
            <person name="Baurain D."/>
        </authorList>
    </citation>
    <scope>NUCLEOTIDE SEQUENCE [LARGE SCALE GENOMIC DNA]</scope>
    <source>
        <strain evidence="3">ULC041bin1</strain>
    </source>
</reference>
<dbReference type="AlphaFoldDB" id="A0A2W4XZM9"/>
<sequence>MKTRVIIVRHGQSTYNQLKRIQGHCDESELTPAGEAQALAAGQALAGIPIDGVWASPLKRARKTAEIITAELQKATPGLAAPIFSEDLKEISLPLWEGMAFSDAEAQYPEAFRQWREEPANLVMAVPQGGVSVEFYPIRALYQQAARFWQGLLAENQGKAILVVAHSAINRALISTAIGLEPERFNSLNQANCNISVLNFIGGWGRPVQVEAMNLTSHLGDPLPAMRRGHQGPRLLLVRHGETEWNRQSQFQGQIDVPLNDNGRAQGQQAAEFLKPVTIDAAYTSFMARPKETAEIILQHHGNLTLHAVNELQEISHGEWEGLFEADIEGGYPGMLAQWQSQPETVQMPGGENLEQVWQRSIAAWKEIVAAHSGGHSLSEDRVQTVLVVAHDAVNKALLCHVLGLGPESFWRFKQGNGAVSVIDYPNGIDSAPVLTTANITIHLSGSVLDKTAAGAL</sequence>
<dbReference type="SUPFAM" id="SSF53254">
    <property type="entry name" value="Phosphoglycerate mutase-like"/>
    <property type="match status" value="2"/>
</dbReference>
<proteinExistence type="predicted"/>
<dbReference type="CDD" id="cd07067">
    <property type="entry name" value="HP_PGM_like"/>
    <property type="match status" value="2"/>
</dbReference>
<dbReference type="Proteomes" id="UP000249081">
    <property type="component" value="Unassembled WGS sequence"/>
</dbReference>
<accession>A0A2W4XZM9</accession>
<evidence type="ECO:0000313" key="3">
    <source>
        <dbReference type="EMBL" id="PZO40175.1"/>
    </source>
</evidence>
<dbReference type="InterPro" id="IPR050275">
    <property type="entry name" value="PGM_Phosphatase"/>
</dbReference>
<dbReference type="PANTHER" id="PTHR48100">
    <property type="entry name" value="BROAD-SPECIFICITY PHOSPHATASE YOR283W-RELATED"/>
    <property type="match status" value="1"/>
</dbReference>
<protein>
    <submittedName>
        <fullName evidence="3">Histidine phosphatase family protein</fullName>
    </submittedName>
</protein>
<dbReference type="Gene3D" id="3.40.50.1240">
    <property type="entry name" value="Phosphoglycerate mutase-like"/>
    <property type="match status" value="2"/>
</dbReference>
<name>A0A2W4XZM9_9CYAN</name>
<dbReference type="PROSITE" id="PS00175">
    <property type="entry name" value="PG_MUTASE"/>
    <property type="match status" value="2"/>
</dbReference>